<organism evidence="2 3">
    <name type="scientific">Cadophora malorum</name>
    <dbReference type="NCBI Taxonomy" id="108018"/>
    <lineage>
        <taxon>Eukaryota</taxon>
        <taxon>Fungi</taxon>
        <taxon>Dikarya</taxon>
        <taxon>Ascomycota</taxon>
        <taxon>Pezizomycotina</taxon>
        <taxon>Leotiomycetes</taxon>
        <taxon>Helotiales</taxon>
        <taxon>Ploettnerulaceae</taxon>
        <taxon>Cadophora</taxon>
    </lineage>
</organism>
<dbReference type="InterPro" id="IPR050309">
    <property type="entry name" value="Type-B_Carboxylest/Lipase"/>
</dbReference>
<feature type="domain" description="Carboxylesterase type B" evidence="1">
    <location>
        <begin position="143"/>
        <end position="197"/>
    </location>
</feature>
<accession>A0A8H7TGY9</accession>
<name>A0A8H7TGY9_9HELO</name>
<dbReference type="Gene3D" id="3.40.50.1820">
    <property type="entry name" value="alpha/beta hydrolase"/>
    <property type="match status" value="1"/>
</dbReference>
<dbReference type="InterPro" id="IPR029058">
    <property type="entry name" value="AB_hydrolase_fold"/>
</dbReference>
<dbReference type="Proteomes" id="UP000664132">
    <property type="component" value="Unassembled WGS sequence"/>
</dbReference>
<evidence type="ECO:0000313" key="2">
    <source>
        <dbReference type="EMBL" id="KAG4418731.1"/>
    </source>
</evidence>
<comment type="caution">
    <text evidence="2">The sequence shown here is derived from an EMBL/GenBank/DDBJ whole genome shotgun (WGS) entry which is preliminary data.</text>
</comment>
<keyword evidence="3" id="KW-1185">Reference proteome</keyword>
<dbReference type="InterPro" id="IPR002018">
    <property type="entry name" value="CarbesteraseB"/>
</dbReference>
<evidence type="ECO:0000313" key="3">
    <source>
        <dbReference type="Proteomes" id="UP000664132"/>
    </source>
</evidence>
<sequence>MWSQSLGLVTLSKYNDFIYPPRANAQALKDNQVDLDYEILEGKVENDTLLAFRNIPYAEPPLDILRWYEALEPQTIREQVNEGSIDHKYPQEQVEGDPLILVFLGLVALEAAWVSSVQDVQANSPKVVCRGSGAMRLTPKIMAQCRSQFHAHTRFPTIDEDCLILDAMVPTTVWENEASSSAAVIFWLYGGGFVYGWKDLLGSPAGLFKAAEGN</sequence>
<dbReference type="Pfam" id="PF00135">
    <property type="entry name" value="COesterase"/>
    <property type="match status" value="1"/>
</dbReference>
<protein>
    <recommendedName>
        <fullName evidence="1">Carboxylesterase type B domain-containing protein</fullName>
    </recommendedName>
</protein>
<dbReference type="SUPFAM" id="SSF53474">
    <property type="entry name" value="alpha/beta-Hydrolases"/>
    <property type="match status" value="1"/>
</dbReference>
<dbReference type="AlphaFoldDB" id="A0A8H7TGY9"/>
<proteinExistence type="predicted"/>
<dbReference type="EMBL" id="JAFJYH010000121">
    <property type="protein sequence ID" value="KAG4418731.1"/>
    <property type="molecule type" value="Genomic_DNA"/>
</dbReference>
<gene>
    <name evidence="2" type="ORF">IFR04_008093</name>
</gene>
<evidence type="ECO:0000259" key="1">
    <source>
        <dbReference type="Pfam" id="PF00135"/>
    </source>
</evidence>
<dbReference type="OrthoDB" id="5394661at2759"/>
<reference evidence="2" key="1">
    <citation type="submission" date="2021-02" db="EMBL/GenBank/DDBJ databases">
        <title>Genome sequence Cadophora malorum strain M34.</title>
        <authorList>
            <person name="Stefanovic E."/>
            <person name="Vu D."/>
            <person name="Scully C."/>
            <person name="Dijksterhuis J."/>
            <person name="Roader J."/>
            <person name="Houbraken J."/>
        </authorList>
    </citation>
    <scope>NUCLEOTIDE SEQUENCE</scope>
    <source>
        <strain evidence="2">M34</strain>
    </source>
</reference>
<dbReference type="PANTHER" id="PTHR11559">
    <property type="entry name" value="CARBOXYLESTERASE"/>
    <property type="match status" value="1"/>
</dbReference>